<protein>
    <submittedName>
        <fullName evidence="1">Uncharacterized protein</fullName>
    </submittedName>
</protein>
<dbReference type="Proteomes" id="UP000027138">
    <property type="component" value="Unassembled WGS sequence"/>
</dbReference>
<evidence type="ECO:0000313" key="2">
    <source>
        <dbReference type="Proteomes" id="UP000027138"/>
    </source>
</evidence>
<keyword evidence="2" id="KW-1185">Reference proteome</keyword>
<dbReference type="AlphaFoldDB" id="A0A067L7I2"/>
<dbReference type="GO" id="GO:0016020">
    <property type="term" value="C:membrane"/>
    <property type="evidence" value="ECO:0007669"/>
    <property type="project" value="TreeGrafter"/>
</dbReference>
<proteinExistence type="predicted"/>
<evidence type="ECO:0000313" key="1">
    <source>
        <dbReference type="EMBL" id="KDP44362.1"/>
    </source>
</evidence>
<sequence>MSELFPSSSHLPSWKRWIYSGIQVQLPVFSRDVNIMIEQSGQMNGNNVLLSVFAGLRSLGSIVQEIFGLKQIYDMKLTHSSVIQIIHYIFEGTSITNLPDIVEKGVDRALFSAIERGIIEIVIEILKVNPSIFTVANTRLRSIIEYAIQHRQEKVFSLIYAVGGWKNLLIYGFDNNNNNTLHLAGMLASPNRLAHISSPALQMQRELQWYKEVESIVKPTFKLYVNKDEENAWQLFTKSHKKLKEDGEKWMKGIAKSSTVES</sequence>
<organism evidence="1 2">
    <name type="scientific">Jatropha curcas</name>
    <name type="common">Barbados nut</name>
    <dbReference type="NCBI Taxonomy" id="180498"/>
    <lineage>
        <taxon>Eukaryota</taxon>
        <taxon>Viridiplantae</taxon>
        <taxon>Streptophyta</taxon>
        <taxon>Embryophyta</taxon>
        <taxon>Tracheophyta</taxon>
        <taxon>Spermatophyta</taxon>
        <taxon>Magnoliopsida</taxon>
        <taxon>eudicotyledons</taxon>
        <taxon>Gunneridae</taxon>
        <taxon>Pentapetalae</taxon>
        <taxon>rosids</taxon>
        <taxon>fabids</taxon>
        <taxon>Malpighiales</taxon>
        <taxon>Euphorbiaceae</taxon>
        <taxon>Crotonoideae</taxon>
        <taxon>Jatropheae</taxon>
        <taxon>Jatropha</taxon>
    </lineage>
</organism>
<dbReference type="PANTHER" id="PTHR24177:SF329">
    <property type="entry name" value="ANKYRIN REPEAT PROTEIN"/>
    <property type="match status" value="1"/>
</dbReference>
<accession>A0A067L7I2</accession>
<reference evidence="1 2" key="1">
    <citation type="journal article" date="2014" name="PLoS ONE">
        <title>Global Analysis of Gene Expression Profiles in Physic Nut (Jatropha curcas L.) Seedlings Exposed to Salt Stress.</title>
        <authorList>
            <person name="Zhang L."/>
            <person name="Zhang C."/>
            <person name="Wu P."/>
            <person name="Chen Y."/>
            <person name="Li M."/>
            <person name="Jiang H."/>
            <person name="Wu G."/>
        </authorList>
    </citation>
    <scope>NUCLEOTIDE SEQUENCE [LARGE SCALE GENOMIC DNA]</scope>
    <source>
        <strain evidence="2">cv. GZQX0401</strain>
        <tissue evidence="1">Young leaves</tissue>
    </source>
</reference>
<dbReference type="EMBL" id="KK914253">
    <property type="protein sequence ID" value="KDP44362.1"/>
    <property type="molecule type" value="Genomic_DNA"/>
</dbReference>
<dbReference type="STRING" id="180498.A0A067L7I2"/>
<gene>
    <name evidence="1" type="ORF">JCGZ_20042</name>
</gene>
<dbReference type="PANTHER" id="PTHR24177">
    <property type="entry name" value="CASKIN"/>
    <property type="match status" value="1"/>
</dbReference>
<name>A0A067L7I2_JATCU</name>
<dbReference type="OrthoDB" id="1652385at2759"/>